<dbReference type="GO" id="GO:0003700">
    <property type="term" value="F:DNA-binding transcription factor activity"/>
    <property type="evidence" value="ECO:0007669"/>
    <property type="project" value="TreeGrafter"/>
</dbReference>
<dbReference type="InterPro" id="IPR004111">
    <property type="entry name" value="Repressor_TetR_C"/>
</dbReference>
<dbReference type="Proteomes" id="UP000242415">
    <property type="component" value="Unassembled WGS sequence"/>
</dbReference>
<dbReference type="InterPro" id="IPR036271">
    <property type="entry name" value="Tet_transcr_reg_TetR-rel_C_sf"/>
</dbReference>
<keyword evidence="1" id="KW-0678">Repressor</keyword>
<evidence type="ECO:0000256" key="3">
    <source>
        <dbReference type="ARBA" id="ARBA00023125"/>
    </source>
</evidence>
<evidence type="ECO:0000313" key="7">
    <source>
        <dbReference type="EMBL" id="SDZ37823.1"/>
    </source>
</evidence>
<dbReference type="PROSITE" id="PS50977">
    <property type="entry name" value="HTH_TETR_2"/>
    <property type="match status" value="1"/>
</dbReference>
<keyword evidence="8" id="KW-1185">Reference proteome</keyword>
<evidence type="ECO:0000256" key="2">
    <source>
        <dbReference type="ARBA" id="ARBA00023015"/>
    </source>
</evidence>
<dbReference type="InterPro" id="IPR001647">
    <property type="entry name" value="HTH_TetR"/>
</dbReference>
<accession>A0A1H3SID4</accession>
<dbReference type="SUPFAM" id="SSF46689">
    <property type="entry name" value="Homeodomain-like"/>
    <property type="match status" value="1"/>
</dbReference>
<dbReference type="PRINTS" id="PR00400">
    <property type="entry name" value="TETREPRESSOR"/>
</dbReference>
<dbReference type="AlphaFoldDB" id="A0A1H3SID4"/>
<reference evidence="8" key="1">
    <citation type="submission" date="2016-10" db="EMBL/GenBank/DDBJ databases">
        <authorList>
            <person name="Varghese N."/>
            <person name="Submissions S."/>
        </authorList>
    </citation>
    <scope>NUCLEOTIDE SEQUENCE [LARGE SCALE GENOMIC DNA]</scope>
    <source>
        <strain evidence="8">DSM 45245</strain>
    </source>
</reference>
<keyword evidence="2" id="KW-0805">Transcription regulation</keyword>
<evidence type="ECO:0000259" key="6">
    <source>
        <dbReference type="PROSITE" id="PS50977"/>
    </source>
</evidence>
<evidence type="ECO:0000256" key="5">
    <source>
        <dbReference type="PROSITE-ProRule" id="PRU00335"/>
    </source>
</evidence>
<gene>
    <name evidence="7" type="ORF">SAMN05444365_1127</name>
</gene>
<dbReference type="EMBL" id="FNPH01000012">
    <property type="protein sequence ID" value="SDZ37823.1"/>
    <property type="molecule type" value="Genomic_DNA"/>
</dbReference>
<dbReference type="GO" id="GO:0046677">
    <property type="term" value="P:response to antibiotic"/>
    <property type="evidence" value="ECO:0007669"/>
    <property type="project" value="InterPro"/>
</dbReference>
<feature type="domain" description="HTH tetR-type" evidence="6">
    <location>
        <begin position="5"/>
        <end position="65"/>
    </location>
</feature>
<organism evidence="7 8">
    <name type="scientific">Micromonospora pattaloongensis</name>
    <dbReference type="NCBI Taxonomy" id="405436"/>
    <lineage>
        <taxon>Bacteria</taxon>
        <taxon>Bacillati</taxon>
        <taxon>Actinomycetota</taxon>
        <taxon>Actinomycetes</taxon>
        <taxon>Micromonosporales</taxon>
        <taxon>Micromonosporaceae</taxon>
        <taxon>Micromonospora</taxon>
    </lineage>
</organism>
<dbReference type="InterPro" id="IPR050109">
    <property type="entry name" value="HTH-type_TetR-like_transc_reg"/>
</dbReference>
<evidence type="ECO:0000256" key="4">
    <source>
        <dbReference type="ARBA" id="ARBA00023163"/>
    </source>
</evidence>
<feature type="DNA-binding region" description="H-T-H motif" evidence="5">
    <location>
        <begin position="28"/>
        <end position="47"/>
    </location>
</feature>
<dbReference type="GO" id="GO:0000976">
    <property type="term" value="F:transcription cis-regulatory region binding"/>
    <property type="evidence" value="ECO:0007669"/>
    <property type="project" value="TreeGrafter"/>
</dbReference>
<dbReference type="Gene3D" id="1.10.357.10">
    <property type="entry name" value="Tetracycline Repressor, domain 2"/>
    <property type="match status" value="1"/>
</dbReference>
<dbReference type="Pfam" id="PF02909">
    <property type="entry name" value="TetR_C_1"/>
    <property type="match status" value="1"/>
</dbReference>
<evidence type="ECO:0000256" key="1">
    <source>
        <dbReference type="ARBA" id="ARBA00022491"/>
    </source>
</evidence>
<keyword evidence="4" id="KW-0804">Transcription</keyword>
<dbReference type="InterPro" id="IPR009057">
    <property type="entry name" value="Homeodomain-like_sf"/>
</dbReference>
<proteinExistence type="predicted"/>
<dbReference type="Pfam" id="PF00440">
    <property type="entry name" value="TetR_N"/>
    <property type="match status" value="1"/>
</dbReference>
<dbReference type="SUPFAM" id="SSF48498">
    <property type="entry name" value="Tetracyclin repressor-like, C-terminal domain"/>
    <property type="match status" value="1"/>
</dbReference>
<dbReference type="RefSeq" id="WP_175543754.1">
    <property type="nucleotide sequence ID" value="NZ_FNPH01000012.1"/>
</dbReference>
<keyword evidence="3 5" id="KW-0238">DNA-binding</keyword>
<dbReference type="InterPro" id="IPR003012">
    <property type="entry name" value="Tet_transcr_reg_TetR"/>
</dbReference>
<dbReference type="PRINTS" id="PR00455">
    <property type="entry name" value="HTHTETR"/>
</dbReference>
<dbReference type="PANTHER" id="PTHR30055">
    <property type="entry name" value="HTH-TYPE TRANSCRIPTIONAL REGULATOR RUTR"/>
    <property type="match status" value="1"/>
</dbReference>
<protein>
    <submittedName>
        <fullName evidence="7">Transcriptional regulator, TetR family</fullName>
    </submittedName>
</protein>
<evidence type="ECO:0000313" key="8">
    <source>
        <dbReference type="Proteomes" id="UP000242415"/>
    </source>
</evidence>
<dbReference type="GO" id="GO:0045892">
    <property type="term" value="P:negative regulation of DNA-templated transcription"/>
    <property type="evidence" value="ECO:0007669"/>
    <property type="project" value="InterPro"/>
</dbReference>
<sequence>MPVRRLTERSIASAALTVIDAEGIDGLTMRRLATELGTGPMAVYHHFRDKDAVLEAVTQLLFGEVEPPAATLDWQAVIRHMLCGLRRSALRHPNAAPLIGRFPPRTPDALAFVEAGFRALRTAGFDAAGTARAYRIVTAYVVGSLQFELRDYFGTHPAARPPEGSLSEVSVGRLLPTVREVGAELATQDHDQQFEYGLRVLLAGLARTCDG</sequence>
<dbReference type="PANTHER" id="PTHR30055:SF151">
    <property type="entry name" value="TRANSCRIPTIONAL REGULATORY PROTEIN"/>
    <property type="match status" value="1"/>
</dbReference>
<name>A0A1H3SID4_9ACTN</name>